<dbReference type="PANTHER" id="PTHR15907">
    <property type="entry name" value="DUF614 FAMILY PROTEIN-RELATED"/>
    <property type="match status" value="1"/>
</dbReference>
<evidence type="ECO:0000313" key="4">
    <source>
        <dbReference type="EMBL" id="CBY34952.1"/>
    </source>
</evidence>
<dbReference type="AlphaFoldDB" id="E4YHH8"/>
<reference evidence="4" key="1">
    <citation type="journal article" date="2010" name="Science">
        <title>Plasticity of animal genome architecture unmasked by rapid evolution of a pelagic tunicate.</title>
        <authorList>
            <person name="Denoeud F."/>
            <person name="Henriet S."/>
            <person name="Mungpakdee S."/>
            <person name="Aury J.M."/>
            <person name="Da Silva C."/>
            <person name="Brinkmann H."/>
            <person name="Mikhaleva J."/>
            <person name="Olsen L.C."/>
            <person name="Jubin C."/>
            <person name="Canestro C."/>
            <person name="Bouquet J.M."/>
            <person name="Danks G."/>
            <person name="Poulain J."/>
            <person name="Campsteijn C."/>
            <person name="Adamski M."/>
            <person name="Cross I."/>
            <person name="Yadetie F."/>
            <person name="Muffato M."/>
            <person name="Louis A."/>
            <person name="Butcher S."/>
            <person name="Tsagkogeorga G."/>
            <person name="Konrad A."/>
            <person name="Singh S."/>
            <person name="Jensen M.F."/>
            <person name="Cong E.H."/>
            <person name="Eikeseth-Otteraa H."/>
            <person name="Noel B."/>
            <person name="Anthouard V."/>
            <person name="Porcel B.M."/>
            <person name="Kachouri-Lafond R."/>
            <person name="Nishino A."/>
            <person name="Ugolini M."/>
            <person name="Chourrout P."/>
            <person name="Nishida H."/>
            <person name="Aasland R."/>
            <person name="Huzurbazar S."/>
            <person name="Westhof E."/>
            <person name="Delsuc F."/>
            <person name="Lehrach H."/>
            <person name="Reinhardt R."/>
            <person name="Weissenbach J."/>
            <person name="Roy S.W."/>
            <person name="Artiguenave F."/>
            <person name="Postlethwait J.H."/>
            <person name="Manak J.R."/>
            <person name="Thompson E.M."/>
            <person name="Jaillon O."/>
            <person name="Du Pasquier L."/>
            <person name="Boudinot P."/>
            <person name="Liberles D.A."/>
            <person name="Volff J.N."/>
            <person name="Philippe H."/>
            <person name="Lenhard B."/>
            <person name="Roest Crollius H."/>
            <person name="Wincker P."/>
            <person name="Chourrout D."/>
        </authorList>
    </citation>
    <scope>NUCLEOTIDE SEQUENCE [LARGE SCALE GENOMIC DNA]</scope>
</reference>
<feature type="transmembrane region" description="Helical" evidence="3">
    <location>
        <begin position="78"/>
        <end position="102"/>
    </location>
</feature>
<keyword evidence="3" id="KW-0812">Transmembrane</keyword>
<evidence type="ECO:0000313" key="5">
    <source>
        <dbReference type="EMBL" id="CBY35574.1"/>
    </source>
</evidence>
<evidence type="ECO:0000256" key="3">
    <source>
        <dbReference type="SAM" id="Phobius"/>
    </source>
</evidence>
<feature type="transmembrane region" description="Helical" evidence="3">
    <location>
        <begin position="108"/>
        <end position="129"/>
    </location>
</feature>
<evidence type="ECO:0000256" key="1">
    <source>
        <dbReference type="ARBA" id="ARBA00009024"/>
    </source>
</evidence>
<dbReference type="Pfam" id="PF04749">
    <property type="entry name" value="PLAC8"/>
    <property type="match status" value="1"/>
</dbReference>
<feature type="transmembrane region" description="Helical" evidence="3">
    <location>
        <begin position="48"/>
        <end position="66"/>
    </location>
</feature>
<sequence length="175" mass="19410">MYGPGKTESPPPPYNESQPVTQQPPSSDQNVGTQKDFKYTLCSCLDDIPAVGVSIVALFCPCWSYFMTHRHLEPDTAGGGACSIYILGCAADSCFGSSLTMLSTKNFFYAKIMSMFSCILVMIPVFMICSQREQIREKFGMPKNSIEDFCLSFCCTFCVMVQNERQVRSAAGELY</sequence>
<evidence type="ECO:0008006" key="6">
    <source>
        <dbReference type="Google" id="ProtNLM"/>
    </source>
</evidence>
<dbReference type="InterPro" id="IPR006461">
    <property type="entry name" value="PLAC_motif_containing"/>
</dbReference>
<accession>E4YHH8</accession>
<feature type="compositionally biased region" description="Polar residues" evidence="2">
    <location>
        <begin position="15"/>
        <end position="32"/>
    </location>
</feature>
<dbReference type="EMBL" id="FN654647">
    <property type="protein sequence ID" value="CBY35574.1"/>
    <property type="molecule type" value="Genomic_DNA"/>
</dbReference>
<gene>
    <name evidence="4" type="ORF">GSOID_T00024993001</name>
    <name evidence="5" type="ORF">GSOID_T00027397001</name>
</gene>
<feature type="region of interest" description="Disordered" evidence="2">
    <location>
        <begin position="1"/>
        <end position="32"/>
    </location>
</feature>
<name>E4YHH8_OIKDI</name>
<protein>
    <recommendedName>
        <fullName evidence="6">PLAC8 family protein</fullName>
    </recommendedName>
</protein>
<dbReference type="EMBL" id="FN654565">
    <property type="protein sequence ID" value="CBY34952.1"/>
    <property type="molecule type" value="Genomic_DNA"/>
</dbReference>
<proteinExistence type="inferred from homology"/>
<organism evidence="4">
    <name type="scientific">Oikopleura dioica</name>
    <name type="common">Tunicate</name>
    <dbReference type="NCBI Taxonomy" id="34765"/>
    <lineage>
        <taxon>Eukaryota</taxon>
        <taxon>Metazoa</taxon>
        <taxon>Chordata</taxon>
        <taxon>Tunicata</taxon>
        <taxon>Appendicularia</taxon>
        <taxon>Copelata</taxon>
        <taxon>Oikopleuridae</taxon>
        <taxon>Oikopleura</taxon>
    </lineage>
</organism>
<dbReference type="Proteomes" id="UP000011014">
    <property type="component" value="Unassembled WGS sequence"/>
</dbReference>
<keyword evidence="3" id="KW-0472">Membrane</keyword>
<evidence type="ECO:0000256" key="2">
    <source>
        <dbReference type="SAM" id="MobiDB-lite"/>
    </source>
</evidence>
<dbReference type="NCBIfam" id="TIGR01571">
    <property type="entry name" value="A_thal_Cys_rich"/>
    <property type="match status" value="1"/>
</dbReference>
<keyword evidence="3" id="KW-1133">Transmembrane helix</keyword>
<comment type="similarity">
    <text evidence="1">Belongs to the cornifelin family.</text>
</comment>